<evidence type="ECO:0000259" key="9">
    <source>
        <dbReference type="SMART" id="SM00095"/>
    </source>
</evidence>
<dbReference type="OrthoDB" id="9792386at2"/>
<sequence>MKKLILTLILGLLTTIMFAQKNNFQLSSHILDVSKGTPATGISIKLERYNELTKIWTFVDEKKTDLNGRITDFLNSDKSNLGIYKLTYFTSDYFKKDNIESFYPFIEVVFQIKDQNHYHVPITLSAFGYSTYRGN</sequence>
<dbReference type="EMBL" id="FODN01000002">
    <property type="protein sequence ID" value="SEO01951.1"/>
    <property type="molecule type" value="Genomic_DNA"/>
</dbReference>
<evidence type="ECO:0000256" key="6">
    <source>
        <dbReference type="ARBA" id="ARBA00022801"/>
    </source>
</evidence>
<evidence type="ECO:0000313" key="10">
    <source>
        <dbReference type="EMBL" id="SEO01951.1"/>
    </source>
</evidence>
<dbReference type="Pfam" id="PF00576">
    <property type="entry name" value="Transthyretin"/>
    <property type="match status" value="1"/>
</dbReference>
<proteinExistence type="inferred from homology"/>
<dbReference type="GO" id="GO:0033971">
    <property type="term" value="F:hydroxyisourate hydrolase activity"/>
    <property type="evidence" value="ECO:0007669"/>
    <property type="project" value="UniProtKB-EC"/>
</dbReference>
<feature type="domain" description="Transthyretin/hydroxyisourate hydrolase" evidence="9">
    <location>
        <begin position="21"/>
        <end position="135"/>
    </location>
</feature>
<accession>A0A1H8LA41</accession>
<dbReference type="RefSeq" id="WP_091168786.1">
    <property type="nucleotide sequence ID" value="NZ_CBCSFM010000002.1"/>
</dbReference>
<dbReference type="GO" id="GO:0006144">
    <property type="term" value="P:purine nucleobase metabolic process"/>
    <property type="evidence" value="ECO:0007669"/>
    <property type="project" value="UniProtKB-KW"/>
</dbReference>
<dbReference type="SUPFAM" id="SSF49472">
    <property type="entry name" value="Transthyretin (synonym: prealbumin)"/>
    <property type="match status" value="1"/>
</dbReference>
<dbReference type="AlphaFoldDB" id="A0A1H8LA41"/>
<dbReference type="Proteomes" id="UP000198657">
    <property type="component" value="Unassembled WGS sequence"/>
</dbReference>
<organism evidence="10 11">
    <name type="scientific">Flavobacterium sinopsychrotolerans</name>
    <dbReference type="NCBI Taxonomy" id="604089"/>
    <lineage>
        <taxon>Bacteria</taxon>
        <taxon>Pseudomonadati</taxon>
        <taxon>Bacteroidota</taxon>
        <taxon>Flavobacteriia</taxon>
        <taxon>Flavobacteriales</taxon>
        <taxon>Flavobacteriaceae</taxon>
        <taxon>Flavobacterium</taxon>
    </lineage>
</organism>
<dbReference type="Gene3D" id="2.60.40.180">
    <property type="entry name" value="Transthyretin/hydroxyisourate hydrolase domain"/>
    <property type="match status" value="1"/>
</dbReference>
<dbReference type="InterPro" id="IPR023416">
    <property type="entry name" value="Transthyretin/HIU_hydrolase_d"/>
</dbReference>
<evidence type="ECO:0000256" key="7">
    <source>
        <dbReference type="PIRSR" id="PIRSR600895-51"/>
    </source>
</evidence>
<dbReference type="EC" id="3.5.2.17" evidence="8"/>
<name>A0A1H8LA41_9FLAO</name>
<comment type="function">
    <text evidence="2">Catalyzes the hydrolysis of 5-hydroxyisourate (HIU) to 2-oxo-4-hydroxy-4-carboxy-5-ureidoimidazoline (OHCU).</text>
</comment>
<protein>
    <recommendedName>
        <fullName evidence="8">5-hydroxyisourate hydrolase</fullName>
        <shortName evidence="8">HIU hydrolase</shortName>
        <shortName evidence="8">HIUHase</shortName>
        <ecNumber evidence="8">3.5.2.17</ecNumber>
    </recommendedName>
</protein>
<keyword evidence="6 8" id="KW-0378">Hydrolase</keyword>
<evidence type="ECO:0000256" key="5">
    <source>
        <dbReference type="ARBA" id="ARBA00022631"/>
    </source>
</evidence>
<dbReference type="NCBIfam" id="TIGR02962">
    <property type="entry name" value="hdxy_isourate"/>
    <property type="match status" value="1"/>
</dbReference>
<evidence type="ECO:0000256" key="3">
    <source>
        <dbReference type="ARBA" id="ARBA00009850"/>
    </source>
</evidence>
<dbReference type="CDD" id="cd05822">
    <property type="entry name" value="TLP_HIUase"/>
    <property type="match status" value="1"/>
</dbReference>
<reference evidence="11" key="1">
    <citation type="submission" date="2016-10" db="EMBL/GenBank/DDBJ databases">
        <authorList>
            <person name="Varghese N."/>
            <person name="Submissions S."/>
        </authorList>
    </citation>
    <scope>NUCLEOTIDE SEQUENCE [LARGE SCALE GENOMIC DNA]</scope>
    <source>
        <strain evidence="11">CGMCC 1.8704</strain>
    </source>
</reference>
<dbReference type="InterPro" id="IPR023418">
    <property type="entry name" value="Thyroxine_BS"/>
</dbReference>
<keyword evidence="11" id="KW-1185">Reference proteome</keyword>
<comment type="subunit">
    <text evidence="4 8">Homotetramer.</text>
</comment>
<evidence type="ECO:0000256" key="4">
    <source>
        <dbReference type="ARBA" id="ARBA00011881"/>
    </source>
</evidence>
<dbReference type="InterPro" id="IPR000895">
    <property type="entry name" value="Transthyretin/HIU_hydrolase"/>
</dbReference>
<comment type="catalytic activity">
    <reaction evidence="1 8">
        <text>5-hydroxyisourate + H2O = 5-hydroxy-2-oxo-4-ureido-2,5-dihydro-1H-imidazole-5-carboxylate + H(+)</text>
        <dbReference type="Rhea" id="RHEA:23736"/>
        <dbReference type="ChEBI" id="CHEBI:15377"/>
        <dbReference type="ChEBI" id="CHEBI:15378"/>
        <dbReference type="ChEBI" id="CHEBI:18072"/>
        <dbReference type="ChEBI" id="CHEBI:58639"/>
        <dbReference type="EC" id="3.5.2.17"/>
    </reaction>
</comment>
<comment type="similarity">
    <text evidence="3 8">Belongs to the transthyretin family. 5-hydroxyisourate hydrolase subfamily.</text>
</comment>
<dbReference type="SMART" id="SM00095">
    <property type="entry name" value="TR_THY"/>
    <property type="match status" value="1"/>
</dbReference>
<feature type="binding site" evidence="7">
    <location>
        <position position="132"/>
    </location>
    <ligand>
        <name>substrate</name>
    </ligand>
</feature>
<dbReference type="PANTHER" id="PTHR10395:SF7">
    <property type="entry name" value="5-HYDROXYISOURATE HYDROLASE"/>
    <property type="match status" value="1"/>
</dbReference>
<dbReference type="STRING" id="604089.SAMN04487942_1592"/>
<evidence type="ECO:0000256" key="8">
    <source>
        <dbReference type="RuleBase" id="RU361270"/>
    </source>
</evidence>
<gene>
    <name evidence="10" type="ORF">SAMN04487942_1592</name>
</gene>
<dbReference type="PROSITE" id="PS00768">
    <property type="entry name" value="TRANSTHYRETIN_1"/>
    <property type="match status" value="1"/>
</dbReference>
<keyword evidence="5 8" id="KW-0659">Purine metabolism</keyword>
<evidence type="ECO:0000313" key="11">
    <source>
        <dbReference type="Proteomes" id="UP000198657"/>
    </source>
</evidence>
<feature type="binding site" evidence="7">
    <location>
        <position position="29"/>
    </location>
    <ligand>
        <name>substrate</name>
    </ligand>
</feature>
<evidence type="ECO:0000256" key="1">
    <source>
        <dbReference type="ARBA" id="ARBA00001043"/>
    </source>
</evidence>
<dbReference type="InterPro" id="IPR014306">
    <property type="entry name" value="Hydroxyisourate_hydrolase"/>
</dbReference>
<feature type="binding site" evidence="7">
    <location>
        <position position="69"/>
    </location>
    <ligand>
        <name>substrate</name>
    </ligand>
</feature>
<dbReference type="InterPro" id="IPR036817">
    <property type="entry name" value="Transthyretin/HIU_hydrolase_sf"/>
</dbReference>
<dbReference type="PRINTS" id="PR00189">
    <property type="entry name" value="TRNSTHYRETIN"/>
</dbReference>
<dbReference type="PANTHER" id="PTHR10395">
    <property type="entry name" value="URICASE AND TRANSTHYRETIN-RELATED"/>
    <property type="match status" value="1"/>
</dbReference>
<evidence type="ECO:0000256" key="2">
    <source>
        <dbReference type="ARBA" id="ARBA00002704"/>
    </source>
</evidence>